<reference evidence="2 3" key="1">
    <citation type="journal article" date="2020" name="Microorganisms">
        <title>Osmotic Adaptation and Compatible Solute Biosynthesis of Phototrophic Bacteria as Revealed from Genome Analyses.</title>
        <authorList>
            <person name="Imhoff J.F."/>
            <person name="Rahn T."/>
            <person name="Kunzel S."/>
            <person name="Keller A."/>
            <person name="Neulinger S.C."/>
        </authorList>
    </citation>
    <scope>NUCLEOTIDE SEQUENCE [LARGE SCALE GENOMIC DNA]</scope>
    <source>
        <strain evidence="2 3">DSM 9895</strain>
    </source>
</reference>
<evidence type="ECO:0000313" key="3">
    <source>
        <dbReference type="Proteomes" id="UP001296873"/>
    </source>
</evidence>
<feature type="transmembrane region" description="Helical" evidence="1">
    <location>
        <begin position="25"/>
        <end position="46"/>
    </location>
</feature>
<evidence type="ECO:0000313" key="2">
    <source>
        <dbReference type="EMBL" id="MBK1666680.1"/>
    </source>
</evidence>
<dbReference type="Proteomes" id="UP001296873">
    <property type="component" value="Unassembled WGS sequence"/>
</dbReference>
<feature type="transmembrane region" description="Helical" evidence="1">
    <location>
        <begin position="58"/>
        <end position="79"/>
    </location>
</feature>
<keyword evidence="1" id="KW-1133">Transmembrane helix</keyword>
<protein>
    <submittedName>
        <fullName evidence="2">Uncharacterized protein</fullName>
    </submittedName>
</protein>
<proteinExistence type="predicted"/>
<sequence length="177" mass="19072">MILVLVGVFLLVVYGAILWRMATKLSLVMTAFGGGYAGGALANTLLPTDWMWVKPLAFVAGLILGGLLWYVIVGALRGLAQVAREGDHLLYYPLRTAEIAIVAGPTGLLAGIIAATFVWSRELVDRFEVLDFSTFDITDPMHAKGLTVFVLVTLIMGGISLYRYETTDGVTMDQAAS</sequence>
<keyword evidence="1" id="KW-0472">Membrane</keyword>
<dbReference type="EMBL" id="NRRL01000001">
    <property type="protein sequence ID" value="MBK1666680.1"/>
    <property type="molecule type" value="Genomic_DNA"/>
</dbReference>
<organism evidence="2 3">
    <name type="scientific">Rhodovibrio sodomensis</name>
    <dbReference type="NCBI Taxonomy" id="1088"/>
    <lineage>
        <taxon>Bacteria</taxon>
        <taxon>Pseudomonadati</taxon>
        <taxon>Pseudomonadota</taxon>
        <taxon>Alphaproteobacteria</taxon>
        <taxon>Rhodospirillales</taxon>
        <taxon>Rhodovibrionaceae</taxon>
        <taxon>Rhodovibrio</taxon>
    </lineage>
</organism>
<keyword evidence="3" id="KW-1185">Reference proteome</keyword>
<name>A0ABS1DB86_9PROT</name>
<accession>A0ABS1DB86</accession>
<dbReference type="RefSeq" id="WP_200338735.1">
    <property type="nucleotide sequence ID" value="NZ_NRRL01000001.1"/>
</dbReference>
<feature type="transmembrane region" description="Helical" evidence="1">
    <location>
        <begin position="141"/>
        <end position="162"/>
    </location>
</feature>
<gene>
    <name evidence="2" type="ORF">CKO28_01300</name>
</gene>
<feature type="transmembrane region" description="Helical" evidence="1">
    <location>
        <begin position="99"/>
        <end position="120"/>
    </location>
</feature>
<evidence type="ECO:0000256" key="1">
    <source>
        <dbReference type="SAM" id="Phobius"/>
    </source>
</evidence>
<comment type="caution">
    <text evidence="2">The sequence shown here is derived from an EMBL/GenBank/DDBJ whole genome shotgun (WGS) entry which is preliminary data.</text>
</comment>
<keyword evidence="1" id="KW-0812">Transmembrane</keyword>